<evidence type="ECO:0000313" key="3">
    <source>
        <dbReference type="Proteomes" id="UP000328092"/>
    </source>
</evidence>
<gene>
    <name evidence="2" type="ORF">CI1B_20990</name>
</gene>
<dbReference type="AlphaFoldDB" id="A0A508SZD2"/>
<protein>
    <submittedName>
        <fullName evidence="2">Uncharacterized protein</fullName>
    </submittedName>
</protein>
<feature type="compositionally biased region" description="Basic residues" evidence="1">
    <location>
        <begin position="64"/>
        <end position="91"/>
    </location>
</feature>
<evidence type="ECO:0000256" key="1">
    <source>
        <dbReference type="SAM" id="MobiDB-lite"/>
    </source>
</evidence>
<feature type="region of interest" description="Disordered" evidence="1">
    <location>
        <begin position="63"/>
        <end position="97"/>
    </location>
</feature>
<evidence type="ECO:0000313" key="2">
    <source>
        <dbReference type="EMBL" id="VIO68482.1"/>
    </source>
</evidence>
<organism evidence="2 3">
    <name type="scientific">Bradyrhizobium ivorense</name>
    <dbReference type="NCBI Taxonomy" id="2511166"/>
    <lineage>
        <taxon>Bacteria</taxon>
        <taxon>Pseudomonadati</taxon>
        <taxon>Pseudomonadota</taxon>
        <taxon>Alphaproteobacteria</taxon>
        <taxon>Hyphomicrobiales</taxon>
        <taxon>Nitrobacteraceae</taxon>
        <taxon>Bradyrhizobium</taxon>
    </lineage>
</organism>
<accession>A0A508SZD2</accession>
<comment type="caution">
    <text evidence="2">The sequence shown here is derived from an EMBL/GenBank/DDBJ whole genome shotgun (WGS) entry which is preliminary data.</text>
</comment>
<sequence>MRANPEELVELTNHGSMKLRHAVARAMLLPPVERRKATIVRQNEPSVLRFKTIKDLLNTFERVRRAKSRKRSASKRSKSHRLSRSQGRKSSLRSGAA</sequence>
<reference evidence="2" key="1">
    <citation type="submission" date="2019-02" db="EMBL/GenBank/DDBJ databases">
        <authorList>
            <person name="Pothier F.J."/>
        </authorList>
    </citation>
    <scope>NUCLEOTIDE SEQUENCE</scope>
    <source>
        <strain evidence="2">CI-1B</strain>
    </source>
</reference>
<dbReference type="Proteomes" id="UP000328092">
    <property type="component" value="Unassembled WGS sequence"/>
</dbReference>
<name>A0A508SZD2_9BRAD</name>
<keyword evidence="3" id="KW-1185">Reference proteome</keyword>
<proteinExistence type="predicted"/>
<dbReference type="EMBL" id="CAADFC020000007">
    <property type="protein sequence ID" value="VIO68482.1"/>
    <property type="molecule type" value="Genomic_DNA"/>
</dbReference>